<keyword evidence="3" id="KW-1185">Reference proteome</keyword>
<evidence type="ECO:0000313" key="3">
    <source>
        <dbReference type="Proteomes" id="UP000567179"/>
    </source>
</evidence>
<dbReference type="EMBL" id="JAACJJ010000043">
    <property type="protein sequence ID" value="KAF5315286.1"/>
    <property type="molecule type" value="Genomic_DNA"/>
</dbReference>
<dbReference type="Pfam" id="PF12697">
    <property type="entry name" value="Abhydrolase_6"/>
    <property type="match status" value="1"/>
</dbReference>
<dbReference type="PANTHER" id="PTHR42886">
    <property type="entry name" value="RE40534P-RELATED"/>
    <property type="match status" value="1"/>
</dbReference>
<protein>
    <recommendedName>
        <fullName evidence="1">AB hydrolase-1 domain-containing protein</fullName>
    </recommendedName>
</protein>
<gene>
    <name evidence="2" type="ORF">D9619_007389</name>
</gene>
<feature type="domain" description="AB hydrolase-1" evidence="1">
    <location>
        <begin position="42"/>
        <end position="262"/>
    </location>
</feature>
<name>A0A8H5B2U2_9AGAR</name>
<dbReference type="PANTHER" id="PTHR42886:SF53">
    <property type="entry name" value="ALPHA_BETA-HYDROLASES SUPERFAMILY PROTEIN"/>
    <property type="match status" value="1"/>
</dbReference>
<evidence type="ECO:0000259" key="1">
    <source>
        <dbReference type="Pfam" id="PF12697"/>
    </source>
</evidence>
<evidence type="ECO:0000313" key="2">
    <source>
        <dbReference type="EMBL" id="KAF5315286.1"/>
    </source>
</evidence>
<dbReference type="InterPro" id="IPR000073">
    <property type="entry name" value="AB_hydrolase_1"/>
</dbReference>
<comment type="caution">
    <text evidence="2">The sequence shown here is derived from an EMBL/GenBank/DDBJ whole genome shotgun (WGS) entry which is preliminary data.</text>
</comment>
<sequence>MTSERLSTKLRIQHPTEPTIQIVGILEQLAPNQPTQGRKIALILHGTMGHKDYLFQRRLAHRFPLDSFRFDFRGNHETGGSWKQGALSDDMVDLQAVVDFLMSAYGYTIELVVGHSRGSIVAFKWLSATEDGRKVPAFVNASGRYRMAKIMESPAGTVWREHFEKHGSYTWNVTVARQKIVATILPEDLQEFVRWDTSFVWTQFPPTTDVLTVHGLADKTVPPYDAMIYARALSDRTPGTHMLHLMEDGDHNFTGRQDDVVEVILQWWDTRQRGELNNGILLAGSVKGKL</sequence>
<dbReference type="OrthoDB" id="9988524at2759"/>
<dbReference type="AlphaFoldDB" id="A0A8H5B2U2"/>
<organism evidence="2 3">
    <name type="scientific">Psilocybe cf. subviscida</name>
    <dbReference type="NCBI Taxonomy" id="2480587"/>
    <lineage>
        <taxon>Eukaryota</taxon>
        <taxon>Fungi</taxon>
        <taxon>Dikarya</taxon>
        <taxon>Basidiomycota</taxon>
        <taxon>Agaricomycotina</taxon>
        <taxon>Agaricomycetes</taxon>
        <taxon>Agaricomycetidae</taxon>
        <taxon>Agaricales</taxon>
        <taxon>Agaricineae</taxon>
        <taxon>Strophariaceae</taxon>
        <taxon>Psilocybe</taxon>
    </lineage>
</organism>
<dbReference type="InterPro" id="IPR029058">
    <property type="entry name" value="AB_hydrolase_fold"/>
</dbReference>
<accession>A0A8H5B2U2</accession>
<dbReference type="Gene3D" id="3.40.50.1820">
    <property type="entry name" value="alpha/beta hydrolase"/>
    <property type="match status" value="1"/>
</dbReference>
<dbReference type="SUPFAM" id="SSF53474">
    <property type="entry name" value="alpha/beta-Hydrolases"/>
    <property type="match status" value="1"/>
</dbReference>
<reference evidence="2 3" key="1">
    <citation type="journal article" date="2020" name="ISME J.">
        <title>Uncovering the hidden diversity of litter-decomposition mechanisms in mushroom-forming fungi.</title>
        <authorList>
            <person name="Floudas D."/>
            <person name="Bentzer J."/>
            <person name="Ahren D."/>
            <person name="Johansson T."/>
            <person name="Persson P."/>
            <person name="Tunlid A."/>
        </authorList>
    </citation>
    <scope>NUCLEOTIDE SEQUENCE [LARGE SCALE GENOMIC DNA]</scope>
    <source>
        <strain evidence="2 3">CBS 101986</strain>
    </source>
</reference>
<dbReference type="Proteomes" id="UP000567179">
    <property type="component" value="Unassembled WGS sequence"/>
</dbReference>
<proteinExistence type="predicted"/>